<dbReference type="AlphaFoldDB" id="A0A8H3BYZ8"/>
<evidence type="ECO:0000313" key="2">
    <source>
        <dbReference type="Proteomes" id="UP000663841"/>
    </source>
</evidence>
<protein>
    <submittedName>
        <fullName evidence="1">Uncharacterized protein</fullName>
    </submittedName>
</protein>
<comment type="caution">
    <text evidence="1">The sequence shown here is derived from an EMBL/GenBank/DDBJ whole genome shotgun (WGS) entry which is preliminary data.</text>
</comment>
<feature type="non-terminal residue" evidence="1">
    <location>
        <position position="1"/>
    </location>
</feature>
<organism evidence="1 2">
    <name type="scientific">Rhizoctonia solani</name>
    <dbReference type="NCBI Taxonomy" id="456999"/>
    <lineage>
        <taxon>Eukaryota</taxon>
        <taxon>Fungi</taxon>
        <taxon>Dikarya</taxon>
        <taxon>Basidiomycota</taxon>
        <taxon>Agaricomycotina</taxon>
        <taxon>Agaricomycetes</taxon>
        <taxon>Cantharellales</taxon>
        <taxon>Ceratobasidiaceae</taxon>
        <taxon>Rhizoctonia</taxon>
    </lineage>
</organism>
<dbReference type="EMBL" id="CAJMWW010000391">
    <property type="protein sequence ID" value="CAE6469617.1"/>
    <property type="molecule type" value="Genomic_DNA"/>
</dbReference>
<evidence type="ECO:0000313" key="1">
    <source>
        <dbReference type="EMBL" id="CAE6469617.1"/>
    </source>
</evidence>
<proteinExistence type="predicted"/>
<name>A0A8H3BYZ8_9AGAM</name>
<dbReference type="Proteomes" id="UP000663841">
    <property type="component" value="Unassembled WGS sequence"/>
</dbReference>
<sequence>MTRAIRRSLIDWRVARISASMTLKWLRLTWIIRCELCPAVFKIQKLQLCSRLKHQFILF</sequence>
<reference evidence="1" key="1">
    <citation type="submission" date="2021-01" db="EMBL/GenBank/DDBJ databases">
        <authorList>
            <person name="Kaushik A."/>
        </authorList>
    </citation>
    <scope>NUCLEOTIDE SEQUENCE</scope>
    <source>
        <strain evidence="1">AG3-T5</strain>
    </source>
</reference>
<gene>
    <name evidence="1" type="ORF">RDB_LOCUS173318</name>
</gene>
<accession>A0A8H3BYZ8</accession>